<gene>
    <name evidence="13" type="ORF">QO010_002358</name>
</gene>
<dbReference type="Pfam" id="PF22366">
    <property type="entry name" value="NDH2_C"/>
    <property type="match status" value="1"/>
</dbReference>
<comment type="similarity">
    <text evidence="1">Belongs to the NADH dehydrogenase family.</text>
</comment>
<comment type="catalytic activity">
    <reaction evidence="8">
        <text>a quinone + NADH + H(+) = a quinol + NAD(+)</text>
        <dbReference type="Rhea" id="RHEA:46160"/>
        <dbReference type="ChEBI" id="CHEBI:15378"/>
        <dbReference type="ChEBI" id="CHEBI:24646"/>
        <dbReference type="ChEBI" id="CHEBI:57540"/>
        <dbReference type="ChEBI" id="CHEBI:57945"/>
        <dbReference type="ChEBI" id="CHEBI:132124"/>
        <dbReference type="EC" id="1.6.5.9"/>
    </reaction>
</comment>
<dbReference type="Pfam" id="PF07992">
    <property type="entry name" value="Pyr_redox_2"/>
    <property type="match status" value="1"/>
</dbReference>
<evidence type="ECO:0000256" key="8">
    <source>
        <dbReference type="ARBA" id="ARBA00047599"/>
    </source>
</evidence>
<dbReference type="InterPro" id="IPR036188">
    <property type="entry name" value="FAD/NAD-bd_sf"/>
</dbReference>
<evidence type="ECO:0000259" key="12">
    <source>
        <dbReference type="Pfam" id="PF22366"/>
    </source>
</evidence>
<dbReference type="EC" id="1.6.5.9" evidence="2"/>
<evidence type="ECO:0000256" key="3">
    <source>
        <dbReference type="ARBA" id="ARBA00022630"/>
    </source>
</evidence>
<evidence type="ECO:0000256" key="5">
    <source>
        <dbReference type="ARBA" id="ARBA00022946"/>
    </source>
</evidence>
<sequence length="442" mass="47322">MTQPQTAPARPRVVIVGAGFGGLALAKGLADAPCDVTLIDRRNHHLFQPLLYQVATAGLAPTQIASPIRSVVRGQANTRVILGEVAGVDRARRQVKLSDRVIPYDILVLATGATHAYFGHDDWEAFAPGLKTLEDAIDVRRRVLLAFERAELTDDAAERERLLTFVIIGAGPTGVELAGAIAELARRAISCDFRVIQGAMARVYLVEAGPRVLTAFPPHLSAYAARALEKLGVTVATGRAVTACDALGVELDGKSRIEARTLVWAAGVRASPAATWLEAERDRAGRAMVGADLSVAGAPDIFVIGDAAHAQADGKPLPGVAPVAKQQGEYLARLIKARLADRPAPGPFRYKDYGNLATVGRQAAVVAIGKASLKGFIAWLFWGAAHVYFLIGFRNRIAVTLDWLWAYITFDRGSRLITGDIMPKTPEPAPRAAARRPLEPVH</sequence>
<dbReference type="InterPro" id="IPR023753">
    <property type="entry name" value="FAD/NAD-binding_dom"/>
</dbReference>
<dbReference type="SUPFAM" id="SSF51905">
    <property type="entry name" value="FAD/NAD(P)-binding domain"/>
    <property type="match status" value="1"/>
</dbReference>
<proteinExistence type="inferred from homology"/>
<evidence type="ECO:0000256" key="1">
    <source>
        <dbReference type="ARBA" id="ARBA00005272"/>
    </source>
</evidence>
<keyword evidence="4" id="KW-0274">FAD</keyword>
<evidence type="ECO:0000256" key="6">
    <source>
        <dbReference type="ARBA" id="ARBA00023002"/>
    </source>
</evidence>
<keyword evidence="5" id="KW-0809">Transit peptide</keyword>
<keyword evidence="7" id="KW-0520">NAD</keyword>
<dbReference type="InterPro" id="IPR045024">
    <property type="entry name" value="NDH-2"/>
</dbReference>
<keyword evidence="10" id="KW-0812">Transmembrane</keyword>
<evidence type="ECO:0000256" key="4">
    <source>
        <dbReference type="ARBA" id="ARBA00022827"/>
    </source>
</evidence>
<keyword evidence="10" id="KW-1133">Transmembrane helix</keyword>
<dbReference type="Gene3D" id="3.50.50.100">
    <property type="match status" value="1"/>
</dbReference>
<feature type="region of interest" description="Disordered" evidence="9">
    <location>
        <begin position="421"/>
        <end position="442"/>
    </location>
</feature>
<keyword evidence="14" id="KW-1185">Reference proteome</keyword>
<dbReference type="PANTHER" id="PTHR43706">
    <property type="entry name" value="NADH DEHYDROGENASE"/>
    <property type="match status" value="1"/>
</dbReference>
<protein>
    <recommendedName>
        <fullName evidence="2">NADH:ubiquinone reductase (non-electrogenic)</fullName>
        <ecNumber evidence="2">1.6.5.9</ecNumber>
    </recommendedName>
</protein>
<dbReference type="PRINTS" id="PR00411">
    <property type="entry name" value="PNDRDTASEI"/>
</dbReference>
<feature type="domain" description="FAD/NAD(P)-binding" evidence="11">
    <location>
        <begin position="12"/>
        <end position="328"/>
    </location>
</feature>
<organism evidence="13 14">
    <name type="scientific">Caulobacter ginsengisoli</name>
    <dbReference type="NCBI Taxonomy" id="400775"/>
    <lineage>
        <taxon>Bacteria</taxon>
        <taxon>Pseudomonadati</taxon>
        <taxon>Pseudomonadota</taxon>
        <taxon>Alphaproteobacteria</taxon>
        <taxon>Caulobacterales</taxon>
        <taxon>Caulobacteraceae</taxon>
        <taxon>Caulobacter</taxon>
    </lineage>
</organism>
<feature type="transmembrane region" description="Helical" evidence="10">
    <location>
        <begin position="376"/>
        <end position="393"/>
    </location>
</feature>
<evidence type="ECO:0000313" key="14">
    <source>
        <dbReference type="Proteomes" id="UP001228905"/>
    </source>
</evidence>
<dbReference type="RefSeq" id="WP_307349346.1">
    <property type="nucleotide sequence ID" value="NZ_JAUSVS010000004.1"/>
</dbReference>
<reference evidence="13 14" key="1">
    <citation type="submission" date="2023-07" db="EMBL/GenBank/DDBJ databases">
        <title>Genomic Encyclopedia of Type Strains, Phase IV (KMG-IV): sequencing the most valuable type-strain genomes for metagenomic binning, comparative biology and taxonomic classification.</title>
        <authorList>
            <person name="Goeker M."/>
        </authorList>
    </citation>
    <scope>NUCLEOTIDE SEQUENCE [LARGE SCALE GENOMIC DNA]</scope>
    <source>
        <strain evidence="13 14">DSM 18695</strain>
    </source>
</reference>
<evidence type="ECO:0000256" key="10">
    <source>
        <dbReference type="SAM" id="Phobius"/>
    </source>
</evidence>
<evidence type="ECO:0000256" key="9">
    <source>
        <dbReference type="SAM" id="MobiDB-lite"/>
    </source>
</evidence>
<evidence type="ECO:0000259" key="11">
    <source>
        <dbReference type="Pfam" id="PF07992"/>
    </source>
</evidence>
<dbReference type="EMBL" id="JAUSVS010000004">
    <property type="protein sequence ID" value="MDQ0464574.1"/>
    <property type="molecule type" value="Genomic_DNA"/>
</dbReference>
<dbReference type="PANTHER" id="PTHR43706:SF47">
    <property type="entry name" value="EXTERNAL NADH-UBIQUINONE OXIDOREDUCTASE 1, MITOCHONDRIAL-RELATED"/>
    <property type="match status" value="1"/>
</dbReference>
<name>A0ABU0IRE2_9CAUL</name>
<evidence type="ECO:0000256" key="7">
    <source>
        <dbReference type="ARBA" id="ARBA00023027"/>
    </source>
</evidence>
<keyword evidence="6" id="KW-0560">Oxidoreductase</keyword>
<evidence type="ECO:0000313" key="13">
    <source>
        <dbReference type="EMBL" id="MDQ0464574.1"/>
    </source>
</evidence>
<keyword evidence="10" id="KW-0472">Membrane</keyword>
<dbReference type="PRINTS" id="PR00368">
    <property type="entry name" value="FADPNR"/>
</dbReference>
<dbReference type="Proteomes" id="UP001228905">
    <property type="component" value="Unassembled WGS sequence"/>
</dbReference>
<dbReference type="InterPro" id="IPR054585">
    <property type="entry name" value="NDH2-like_C"/>
</dbReference>
<keyword evidence="3" id="KW-0285">Flavoprotein</keyword>
<feature type="domain" description="External alternative NADH-ubiquinone oxidoreductase-like C-terminal" evidence="12">
    <location>
        <begin position="354"/>
        <end position="407"/>
    </location>
</feature>
<comment type="caution">
    <text evidence="13">The sequence shown here is derived from an EMBL/GenBank/DDBJ whole genome shotgun (WGS) entry which is preliminary data.</text>
</comment>
<evidence type="ECO:0000256" key="2">
    <source>
        <dbReference type="ARBA" id="ARBA00012637"/>
    </source>
</evidence>
<accession>A0ABU0IRE2</accession>